<name>A0A1I0GGZ7_9FIRM</name>
<sequence length="197" mass="22454">MIAAMESGQRYELILLDILMPLITGMDAAKEIRQFNQDIKIIFLTSSTEFAVEAYSVGAYYYAIKPIWKEKLFILLDKVISEMETTLGKSFLIKSNTGLTRVFINRLEFAEVNGRTILYHLTNGSVIEATGSMTELEKLLSDNVCFIKPHRSYIINMEHIDTLSQREVKMQSLALVPISKANYPTVKSAYINFSFME</sequence>
<dbReference type="SMART" id="SM00850">
    <property type="entry name" value="LytTR"/>
    <property type="match status" value="1"/>
</dbReference>
<organism evidence="6 7">
    <name type="scientific">Natronincola peptidivorans</name>
    <dbReference type="NCBI Taxonomy" id="426128"/>
    <lineage>
        <taxon>Bacteria</taxon>
        <taxon>Bacillati</taxon>
        <taxon>Bacillota</taxon>
        <taxon>Clostridia</taxon>
        <taxon>Peptostreptococcales</taxon>
        <taxon>Natronincolaceae</taxon>
        <taxon>Natronincola</taxon>
    </lineage>
</organism>
<evidence type="ECO:0000256" key="2">
    <source>
        <dbReference type="ARBA" id="ARBA00024867"/>
    </source>
</evidence>
<feature type="domain" description="Response regulatory" evidence="4">
    <location>
        <begin position="1"/>
        <end position="80"/>
    </location>
</feature>
<evidence type="ECO:0000256" key="3">
    <source>
        <dbReference type="PROSITE-ProRule" id="PRU00169"/>
    </source>
</evidence>
<dbReference type="InterPro" id="IPR007492">
    <property type="entry name" value="LytTR_DNA-bd_dom"/>
</dbReference>
<dbReference type="InterPro" id="IPR001789">
    <property type="entry name" value="Sig_transdc_resp-reg_receiver"/>
</dbReference>
<dbReference type="Proteomes" id="UP000199568">
    <property type="component" value="Unassembled WGS sequence"/>
</dbReference>
<dbReference type="PANTHER" id="PTHR37299:SF1">
    <property type="entry name" value="STAGE 0 SPORULATION PROTEIN A HOMOLOG"/>
    <property type="match status" value="1"/>
</dbReference>
<evidence type="ECO:0000313" key="7">
    <source>
        <dbReference type="Proteomes" id="UP000199568"/>
    </source>
</evidence>
<keyword evidence="7" id="KW-1185">Reference proteome</keyword>
<evidence type="ECO:0000256" key="1">
    <source>
        <dbReference type="ARBA" id="ARBA00018672"/>
    </source>
</evidence>
<dbReference type="SUPFAM" id="SSF52172">
    <property type="entry name" value="CheY-like"/>
    <property type="match status" value="1"/>
</dbReference>
<dbReference type="AlphaFoldDB" id="A0A1I0GGZ7"/>
<feature type="domain" description="HTH LytTR-type" evidence="5">
    <location>
        <begin position="91"/>
        <end position="192"/>
    </location>
</feature>
<dbReference type="Pfam" id="PF04397">
    <property type="entry name" value="LytTR"/>
    <property type="match status" value="1"/>
</dbReference>
<keyword evidence="3" id="KW-0597">Phosphoprotein</keyword>
<dbReference type="GO" id="GO:0000156">
    <property type="term" value="F:phosphorelay response regulator activity"/>
    <property type="evidence" value="ECO:0007669"/>
    <property type="project" value="InterPro"/>
</dbReference>
<dbReference type="Gene3D" id="3.40.50.2300">
    <property type="match status" value="1"/>
</dbReference>
<evidence type="ECO:0000313" key="6">
    <source>
        <dbReference type="EMBL" id="SET70155.1"/>
    </source>
</evidence>
<dbReference type="PANTHER" id="PTHR37299">
    <property type="entry name" value="TRANSCRIPTIONAL REGULATOR-RELATED"/>
    <property type="match status" value="1"/>
</dbReference>
<accession>A0A1I0GGZ7</accession>
<gene>
    <name evidence="6" type="ORF">SAMN05660297_03194</name>
</gene>
<dbReference type="Gene3D" id="2.40.50.1020">
    <property type="entry name" value="LytTr DNA-binding domain"/>
    <property type="match status" value="1"/>
</dbReference>
<proteinExistence type="predicted"/>
<dbReference type="GO" id="GO:0003677">
    <property type="term" value="F:DNA binding"/>
    <property type="evidence" value="ECO:0007669"/>
    <property type="project" value="InterPro"/>
</dbReference>
<dbReference type="PROSITE" id="PS50110">
    <property type="entry name" value="RESPONSE_REGULATORY"/>
    <property type="match status" value="1"/>
</dbReference>
<evidence type="ECO:0000259" key="5">
    <source>
        <dbReference type="PROSITE" id="PS50930"/>
    </source>
</evidence>
<dbReference type="EMBL" id="FOHU01000021">
    <property type="protein sequence ID" value="SET70155.1"/>
    <property type="molecule type" value="Genomic_DNA"/>
</dbReference>
<feature type="modified residue" description="4-aspartylphosphate" evidence="3">
    <location>
        <position position="17"/>
    </location>
</feature>
<comment type="function">
    <text evidence="2">May play the central regulatory role in sporulation. It may be an element of the effector pathway responsible for the activation of sporulation genes in response to nutritional stress. Spo0A may act in concert with spo0H (a sigma factor) to control the expression of some genes that are critical to the sporulation process.</text>
</comment>
<dbReference type="STRING" id="426128.SAMN05660297_03194"/>
<reference evidence="6 7" key="1">
    <citation type="submission" date="2016-10" db="EMBL/GenBank/DDBJ databases">
        <authorList>
            <person name="de Groot N.N."/>
        </authorList>
    </citation>
    <scope>NUCLEOTIDE SEQUENCE [LARGE SCALE GENOMIC DNA]</scope>
    <source>
        <strain evidence="6 7">DSM 18979</strain>
    </source>
</reference>
<dbReference type="PROSITE" id="PS50930">
    <property type="entry name" value="HTH_LYTTR"/>
    <property type="match status" value="1"/>
</dbReference>
<dbReference type="InterPro" id="IPR046947">
    <property type="entry name" value="LytR-like"/>
</dbReference>
<dbReference type="InterPro" id="IPR011006">
    <property type="entry name" value="CheY-like_superfamily"/>
</dbReference>
<dbReference type="Pfam" id="PF00072">
    <property type="entry name" value="Response_reg"/>
    <property type="match status" value="1"/>
</dbReference>
<protein>
    <recommendedName>
        <fullName evidence="1">Stage 0 sporulation protein A homolog</fullName>
    </recommendedName>
</protein>
<evidence type="ECO:0000259" key="4">
    <source>
        <dbReference type="PROSITE" id="PS50110"/>
    </source>
</evidence>